<evidence type="ECO:0000313" key="2">
    <source>
        <dbReference type="Proteomes" id="UP000245634"/>
    </source>
</evidence>
<dbReference type="OrthoDB" id="9843155at2"/>
<accession>A0A316D8Q2</accession>
<gene>
    <name evidence="1" type="ORF">C7459_118103</name>
</gene>
<organism evidence="1 2">
    <name type="scientific">Tumebacillus permanentifrigoris</name>
    <dbReference type="NCBI Taxonomy" id="378543"/>
    <lineage>
        <taxon>Bacteria</taxon>
        <taxon>Bacillati</taxon>
        <taxon>Bacillota</taxon>
        <taxon>Bacilli</taxon>
        <taxon>Bacillales</taxon>
        <taxon>Alicyclobacillaceae</taxon>
        <taxon>Tumebacillus</taxon>
    </lineage>
</organism>
<dbReference type="EMBL" id="QGGL01000018">
    <property type="protein sequence ID" value="PWK07029.1"/>
    <property type="molecule type" value="Genomic_DNA"/>
</dbReference>
<protein>
    <submittedName>
        <fullName evidence="1">Uncharacterized protein</fullName>
    </submittedName>
</protein>
<sequence>MLDRELYDKRLGEIEGLNLVTIGWSGEHEDYKISGLLITDRAAVAVLAGNVEVCFVEQLTNGEYELVQCVTQLFHVGVDVGMYPQVFKDIKNLSLFEFAQKYPRFDLMGDEVGIEKGSEAVCKKLRP</sequence>
<name>A0A316D8Q2_9BACL</name>
<dbReference type="RefSeq" id="WP_109690764.1">
    <property type="nucleotide sequence ID" value="NZ_QGGL01000018.1"/>
</dbReference>
<reference evidence="1 2" key="1">
    <citation type="submission" date="2018-05" db="EMBL/GenBank/DDBJ databases">
        <title>Genomic Encyclopedia of Type Strains, Phase IV (KMG-IV): sequencing the most valuable type-strain genomes for metagenomic binning, comparative biology and taxonomic classification.</title>
        <authorList>
            <person name="Goeker M."/>
        </authorList>
    </citation>
    <scope>NUCLEOTIDE SEQUENCE [LARGE SCALE GENOMIC DNA]</scope>
    <source>
        <strain evidence="1 2">DSM 18773</strain>
    </source>
</reference>
<evidence type="ECO:0000313" key="1">
    <source>
        <dbReference type="EMBL" id="PWK07029.1"/>
    </source>
</evidence>
<keyword evidence="2" id="KW-1185">Reference proteome</keyword>
<dbReference type="Proteomes" id="UP000245634">
    <property type="component" value="Unassembled WGS sequence"/>
</dbReference>
<dbReference type="AlphaFoldDB" id="A0A316D8Q2"/>
<proteinExistence type="predicted"/>
<comment type="caution">
    <text evidence="1">The sequence shown here is derived from an EMBL/GenBank/DDBJ whole genome shotgun (WGS) entry which is preliminary data.</text>
</comment>